<dbReference type="GO" id="GO:0009514">
    <property type="term" value="C:glyoxysome"/>
    <property type="evidence" value="ECO:0007669"/>
    <property type="project" value="UniProtKB-SubCell"/>
</dbReference>
<dbReference type="PANTHER" id="PTHR21631:SF3">
    <property type="entry name" value="BIFUNCTIONAL GLYOXYLATE CYCLE PROTEIN"/>
    <property type="match status" value="1"/>
</dbReference>
<keyword evidence="8" id="KW-0456">Lyase</keyword>
<dbReference type="InterPro" id="IPR015813">
    <property type="entry name" value="Pyrv/PenolPyrv_kinase-like_dom"/>
</dbReference>
<evidence type="ECO:0000256" key="2">
    <source>
        <dbReference type="ARBA" id="ARBA00004130"/>
    </source>
</evidence>
<comment type="caution">
    <text evidence="9">The sequence shown here is derived from an EMBL/GenBank/DDBJ whole genome shotgun (WGS) entry which is preliminary data.</text>
</comment>
<gene>
    <name evidence="9" type="ORF">Bca52824_020565</name>
</gene>
<dbReference type="EMBL" id="JAAMPC010000004">
    <property type="protein sequence ID" value="KAG2317443.1"/>
    <property type="molecule type" value="Genomic_DNA"/>
</dbReference>
<evidence type="ECO:0000256" key="6">
    <source>
        <dbReference type="ARBA" id="ARBA00022532"/>
    </source>
</evidence>
<proteinExistence type="predicted"/>
<dbReference type="GO" id="GO:0006097">
    <property type="term" value="P:glyoxylate cycle"/>
    <property type="evidence" value="ECO:0007669"/>
    <property type="project" value="UniProtKB-KW"/>
</dbReference>
<dbReference type="OrthoDB" id="4078635at2759"/>
<dbReference type="Proteomes" id="UP000886595">
    <property type="component" value="Unassembled WGS sequence"/>
</dbReference>
<evidence type="ECO:0000256" key="4">
    <source>
        <dbReference type="ARBA" id="ARBA00022435"/>
    </source>
</evidence>
<keyword evidence="5" id="KW-0330">Glyoxysome</keyword>
<dbReference type="SUPFAM" id="SSF51621">
    <property type="entry name" value="Phosphoenolpyruvate/pyruvate domain"/>
    <property type="match status" value="1"/>
</dbReference>
<comment type="pathway">
    <text evidence="3">Carbohydrate metabolism; glyoxylate cycle; (S)-malate from isocitrate: step 1/2.</text>
</comment>
<organism evidence="9 10">
    <name type="scientific">Brassica carinata</name>
    <name type="common">Ethiopian mustard</name>
    <name type="synonym">Abyssinian cabbage</name>
    <dbReference type="NCBI Taxonomy" id="52824"/>
    <lineage>
        <taxon>Eukaryota</taxon>
        <taxon>Viridiplantae</taxon>
        <taxon>Streptophyta</taxon>
        <taxon>Embryophyta</taxon>
        <taxon>Tracheophyta</taxon>
        <taxon>Spermatophyta</taxon>
        <taxon>Magnoliopsida</taxon>
        <taxon>eudicotyledons</taxon>
        <taxon>Gunneridae</taxon>
        <taxon>Pentapetalae</taxon>
        <taxon>rosids</taxon>
        <taxon>malvids</taxon>
        <taxon>Brassicales</taxon>
        <taxon>Brassicaceae</taxon>
        <taxon>Brassiceae</taxon>
        <taxon>Brassica</taxon>
    </lineage>
</organism>
<keyword evidence="7" id="KW-0576">Peroxisome</keyword>
<reference evidence="9 10" key="1">
    <citation type="submission" date="2020-02" db="EMBL/GenBank/DDBJ databases">
        <authorList>
            <person name="Ma Q."/>
            <person name="Huang Y."/>
            <person name="Song X."/>
            <person name="Pei D."/>
        </authorList>
    </citation>
    <scope>NUCLEOTIDE SEQUENCE [LARGE SCALE GENOMIC DNA]</scope>
    <source>
        <strain evidence="9">Sxm20200214</strain>
        <tissue evidence="9">Leaf</tissue>
    </source>
</reference>
<dbReference type="InterPro" id="IPR040442">
    <property type="entry name" value="Pyrv_kinase-like_dom_sf"/>
</dbReference>
<keyword evidence="10" id="KW-1185">Reference proteome</keyword>
<name>A0A8X7VV43_BRACI</name>
<evidence type="ECO:0000256" key="3">
    <source>
        <dbReference type="ARBA" id="ARBA00004793"/>
    </source>
</evidence>
<keyword evidence="6" id="KW-0816">Tricarboxylic acid cycle</keyword>
<evidence type="ECO:0000313" key="10">
    <source>
        <dbReference type="Proteomes" id="UP000886595"/>
    </source>
</evidence>
<evidence type="ECO:0000256" key="5">
    <source>
        <dbReference type="ARBA" id="ARBA00022453"/>
    </source>
</evidence>
<evidence type="ECO:0000256" key="8">
    <source>
        <dbReference type="ARBA" id="ARBA00023239"/>
    </source>
</evidence>
<sequence>MTFSDAVVEALKRMDLSENEKSRRVNEWLHAMQLKPQLAAKLGVAELFWDWDLPRTREGFYRFQGSVTAAVVRGWAFAQISDIIWMETASPDLKECTQFAEGVKSKTPEAMLAYNAIAHVG</sequence>
<dbReference type="Gene3D" id="3.20.20.60">
    <property type="entry name" value="Phosphoenolpyruvate-binding domains"/>
    <property type="match status" value="1"/>
</dbReference>
<accession>A0A8X7VV43</accession>
<evidence type="ECO:0000256" key="7">
    <source>
        <dbReference type="ARBA" id="ARBA00023140"/>
    </source>
</evidence>
<dbReference type="Pfam" id="PF00463">
    <property type="entry name" value="ICL"/>
    <property type="match status" value="1"/>
</dbReference>
<evidence type="ECO:0000256" key="1">
    <source>
        <dbReference type="ARBA" id="ARBA00003575"/>
    </source>
</evidence>
<dbReference type="PANTHER" id="PTHR21631">
    <property type="entry name" value="ISOCITRATE LYASE/MALATE SYNTHASE"/>
    <property type="match status" value="1"/>
</dbReference>
<dbReference type="GO" id="GO:0004451">
    <property type="term" value="F:isocitrate lyase activity"/>
    <property type="evidence" value="ECO:0007669"/>
    <property type="project" value="InterPro"/>
</dbReference>
<dbReference type="InterPro" id="IPR006254">
    <property type="entry name" value="Isocitrate_lyase"/>
</dbReference>
<protein>
    <submittedName>
        <fullName evidence="9">Uncharacterized protein</fullName>
    </submittedName>
</protein>
<dbReference type="GO" id="GO:0006099">
    <property type="term" value="P:tricarboxylic acid cycle"/>
    <property type="evidence" value="ECO:0007669"/>
    <property type="project" value="UniProtKB-KW"/>
</dbReference>
<evidence type="ECO:0000313" key="9">
    <source>
        <dbReference type="EMBL" id="KAG2317443.1"/>
    </source>
</evidence>
<comment type="subcellular location">
    <subcellularLocation>
        <location evidence="2">Glyoxysome</location>
    </subcellularLocation>
</comment>
<dbReference type="AlphaFoldDB" id="A0A8X7VV43"/>
<comment type="function">
    <text evidence="1">Involved in storage lipid mobilization during the growth of higher plant seedling.</text>
</comment>
<keyword evidence="4" id="KW-0329">Glyoxylate bypass</keyword>